<sequence length="127" mass="13245">MRLQNHEHHEVITDAGIPPRAGDHNRGRRILVNWVLALLTVPAAAVVMVFAVGAAMSMAACSAAQCPHLGPNGLMYGVLLYGAPVVAVSTLVASFFTASRRGGFVVPLSALALLIVDIAVTAILFST</sequence>
<evidence type="ECO:0000313" key="2">
    <source>
        <dbReference type="EMBL" id="KZS57715.1"/>
    </source>
</evidence>
<reference evidence="3" key="1">
    <citation type="submission" date="2016-04" db="EMBL/GenBank/DDBJ databases">
        <authorList>
            <person name="Strapagiel D."/>
            <person name="Borowka P."/>
            <person name="Marciniak B."/>
            <person name="Bakula Z."/>
            <person name="Van Ingen J."/>
            <person name="Safianowska A."/>
            <person name="Dziadek J."/>
            <person name="Jagielski T."/>
        </authorList>
    </citation>
    <scope>NUCLEOTIDE SEQUENCE [LARGE SCALE GENOMIC DNA]</scope>
    <source>
        <strain evidence="3">1010001458</strain>
    </source>
</reference>
<name>A0A163VUP2_9MYCO</name>
<gene>
    <name evidence="2" type="ORF">A4G28_01520</name>
</gene>
<dbReference type="RefSeq" id="WP_075513061.1">
    <property type="nucleotide sequence ID" value="NZ_CP089224.1"/>
</dbReference>
<dbReference type="Proteomes" id="UP000077342">
    <property type="component" value="Unassembled WGS sequence"/>
</dbReference>
<keyword evidence="1" id="KW-0812">Transmembrane</keyword>
<evidence type="ECO:0008006" key="4">
    <source>
        <dbReference type="Google" id="ProtNLM"/>
    </source>
</evidence>
<feature type="transmembrane region" description="Helical" evidence="1">
    <location>
        <begin position="30"/>
        <end position="54"/>
    </location>
</feature>
<keyword evidence="1" id="KW-1133">Transmembrane helix</keyword>
<dbReference type="EMBL" id="LWCI01000158">
    <property type="protein sequence ID" value="KZS57715.1"/>
    <property type="molecule type" value="Genomic_DNA"/>
</dbReference>
<accession>A0A163VUP2</accession>
<keyword evidence="3" id="KW-1185">Reference proteome</keyword>
<keyword evidence="1" id="KW-0472">Membrane</keyword>
<comment type="caution">
    <text evidence="2">The sequence shown here is derived from an EMBL/GenBank/DDBJ whole genome shotgun (WGS) entry which is preliminary data.</text>
</comment>
<feature type="transmembrane region" description="Helical" evidence="1">
    <location>
        <begin position="74"/>
        <end position="97"/>
    </location>
</feature>
<feature type="transmembrane region" description="Helical" evidence="1">
    <location>
        <begin position="104"/>
        <end position="125"/>
    </location>
</feature>
<organism evidence="2 3">
    <name type="scientific">Mycobacterium ostraviense</name>
    <dbReference type="NCBI Taxonomy" id="2738409"/>
    <lineage>
        <taxon>Bacteria</taxon>
        <taxon>Bacillati</taxon>
        <taxon>Actinomycetota</taxon>
        <taxon>Actinomycetes</taxon>
        <taxon>Mycobacteriales</taxon>
        <taxon>Mycobacteriaceae</taxon>
        <taxon>Mycobacterium</taxon>
    </lineage>
</organism>
<evidence type="ECO:0000313" key="3">
    <source>
        <dbReference type="Proteomes" id="UP000077342"/>
    </source>
</evidence>
<dbReference type="AlphaFoldDB" id="A0A163VUP2"/>
<protein>
    <recommendedName>
        <fullName evidence="4">Transmembrane protein</fullName>
    </recommendedName>
</protein>
<proteinExistence type="predicted"/>
<evidence type="ECO:0000256" key="1">
    <source>
        <dbReference type="SAM" id="Phobius"/>
    </source>
</evidence>